<organism evidence="3 4">
    <name type="scientific">Candidatus Aquicultor primus</name>
    <dbReference type="NCBI Taxonomy" id="1797195"/>
    <lineage>
        <taxon>Bacteria</taxon>
        <taxon>Bacillati</taxon>
        <taxon>Actinomycetota</taxon>
        <taxon>Candidatus Aquicultoria</taxon>
        <taxon>Candidatus Aquicultorales</taxon>
        <taxon>Candidatus Aquicultoraceae</taxon>
        <taxon>Candidatus Aquicultor</taxon>
    </lineage>
</organism>
<accession>A0A1F2UNH9</accession>
<dbReference type="Proteomes" id="UP000178086">
    <property type="component" value="Unassembled WGS sequence"/>
</dbReference>
<dbReference type="Pfam" id="PF21740">
    <property type="entry name" value="DUF6866_C"/>
    <property type="match status" value="1"/>
</dbReference>
<feature type="domain" description="DUF6866" evidence="1">
    <location>
        <begin position="11"/>
        <end position="162"/>
    </location>
</feature>
<sequence length="355" mass="40568">MVLKEGFKEVLVEGVTYNCDVSDSRYWGYYSICGLLMGLRTMYMSANGIEPWGKVDQAEVTAWIQRKEAAWEELEGEDFRALHINGTTFAPFDVASINGALREEGLVYGAGYGLFKKPSFFLAKLDSSRTIQGCNVYSAGKELARDLFWSPGLMQGRDIFLRFEPLKMLLWDKYQEAQAKNNRALEYAFTEYGFTPGPALDGDFEARFDDLTRAYAGIVLDHEIGESVEDVPEWGELLVQADDKQSEFFLRAVKDLIADTSDCGPIKRTIEEKKKGDLSFCIALIDRFRLKMYPELRQAFDVFADNEDWQLVDDARRTVYARMLRLRDELVETYKASKDQAAFKSKIAEFQLRLG</sequence>
<dbReference type="Pfam" id="PF21739">
    <property type="entry name" value="DUF6866_N"/>
    <property type="match status" value="1"/>
</dbReference>
<proteinExistence type="predicted"/>
<protein>
    <submittedName>
        <fullName evidence="3">Uncharacterized protein</fullName>
    </submittedName>
</protein>
<dbReference type="InterPro" id="IPR049200">
    <property type="entry name" value="DUF6866_C"/>
</dbReference>
<dbReference type="InterPro" id="IPR054640">
    <property type="entry name" value="Sfum_1244-like"/>
</dbReference>
<dbReference type="NCBIfam" id="NF045620">
    <property type="entry name" value="Sfum_1244_fam"/>
    <property type="match status" value="1"/>
</dbReference>
<comment type="caution">
    <text evidence="3">The sequence shown here is derived from an EMBL/GenBank/DDBJ whole genome shotgun (WGS) entry which is preliminary data.</text>
</comment>
<evidence type="ECO:0000259" key="1">
    <source>
        <dbReference type="Pfam" id="PF21739"/>
    </source>
</evidence>
<dbReference type="InterPro" id="IPR049199">
    <property type="entry name" value="DUF6866_N"/>
</dbReference>
<evidence type="ECO:0000313" key="3">
    <source>
        <dbReference type="EMBL" id="OFW34547.1"/>
    </source>
</evidence>
<evidence type="ECO:0000313" key="4">
    <source>
        <dbReference type="Proteomes" id="UP000178086"/>
    </source>
</evidence>
<gene>
    <name evidence="3" type="ORF">A2074_00985</name>
</gene>
<evidence type="ECO:0000259" key="2">
    <source>
        <dbReference type="Pfam" id="PF21740"/>
    </source>
</evidence>
<feature type="domain" description="DUF6866" evidence="2">
    <location>
        <begin position="168"/>
        <end position="342"/>
    </location>
</feature>
<name>A0A1F2UNH9_9ACTN</name>
<reference evidence="3 4" key="1">
    <citation type="journal article" date="2016" name="Nat. Commun.">
        <title>Thousands of microbial genomes shed light on interconnected biogeochemical processes in an aquifer system.</title>
        <authorList>
            <person name="Anantharaman K."/>
            <person name="Brown C.T."/>
            <person name="Hug L.A."/>
            <person name="Sharon I."/>
            <person name="Castelle C.J."/>
            <person name="Probst A.J."/>
            <person name="Thomas B.C."/>
            <person name="Singh A."/>
            <person name="Wilkins M.J."/>
            <person name="Karaoz U."/>
            <person name="Brodie E.L."/>
            <person name="Williams K.H."/>
            <person name="Hubbard S.S."/>
            <person name="Banfield J.F."/>
        </authorList>
    </citation>
    <scope>NUCLEOTIDE SEQUENCE [LARGE SCALE GENOMIC DNA]</scope>
</reference>
<dbReference type="AlphaFoldDB" id="A0A1F2UNH9"/>
<dbReference type="EMBL" id="MELI01000042">
    <property type="protein sequence ID" value="OFW34547.1"/>
    <property type="molecule type" value="Genomic_DNA"/>
</dbReference>